<proteinExistence type="predicted"/>
<evidence type="ECO:0000313" key="2">
    <source>
        <dbReference type="EMBL" id="KAL0060612.1"/>
    </source>
</evidence>
<protein>
    <recommendedName>
        <fullName evidence="1">FIST domain-containing protein</fullName>
    </recommendedName>
</protein>
<evidence type="ECO:0000259" key="1">
    <source>
        <dbReference type="Pfam" id="PF08495"/>
    </source>
</evidence>
<gene>
    <name evidence="2" type="ORF">AAF712_012615</name>
</gene>
<dbReference type="InterPro" id="IPR013702">
    <property type="entry name" value="FIST_domain_N"/>
</dbReference>
<evidence type="ECO:0000313" key="3">
    <source>
        <dbReference type="Proteomes" id="UP001437256"/>
    </source>
</evidence>
<keyword evidence="3" id="KW-1185">Reference proteome</keyword>
<organism evidence="2 3">
    <name type="scientific">Marasmius tenuissimus</name>
    <dbReference type="NCBI Taxonomy" id="585030"/>
    <lineage>
        <taxon>Eukaryota</taxon>
        <taxon>Fungi</taxon>
        <taxon>Dikarya</taxon>
        <taxon>Basidiomycota</taxon>
        <taxon>Agaricomycotina</taxon>
        <taxon>Agaricomycetes</taxon>
        <taxon>Agaricomycetidae</taxon>
        <taxon>Agaricales</taxon>
        <taxon>Marasmiineae</taxon>
        <taxon>Marasmiaceae</taxon>
        <taxon>Marasmius</taxon>
    </lineage>
</organism>
<comment type="caution">
    <text evidence="2">The sequence shown here is derived from an EMBL/GenBank/DDBJ whole genome shotgun (WGS) entry which is preliminary data.</text>
</comment>
<sequence length="332" mass="36141">MTQVGRWHAYAQKDNKPRLIERKLDTLGWSAGANGRDSGGGVDWEAVWDKTTHNEEFHETLPEDIKGIRPDTVSQILYLSDQSPEGLVSTLRARFPTASQLGLIASSTPFITGRPVTLFHNGKIYEDGAVGIAFTSDKQSSLGLQLPEDVTPLGEEMIVTRAEGNLINTLDNSNPTRFLLRAIQTAGIDSTSEAAVLFKEKEEFYLGVLQNDKVSQIFGVMSGDTSRGTIALNTTRAPPLGAKVRFFHRTKRAAGTAPSSPSVSVTKPTAFFKVAEPEELERAGDDLQTDPVILENAFYAASENGFMVARGGENGEVPWKCRVPECVASLKL</sequence>
<accession>A0ABR2ZJI4</accession>
<dbReference type="Pfam" id="PF08495">
    <property type="entry name" value="FIST"/>
    <property type="match status" value="1"/>
</dbReference>
<dbReference type="Proteomes" id="UP001437256">
    <property type="component" value="Unassembled WGS sequence"/>
</dbReference>
<reference evidence="2 3" key="1">
    <citation type="submission" date="2024-05" db="EMBL/GenBank/DDBJ databases">
        <title>A draft genome resource for the thread blight pathogen Marasmius tenuissimus strain MS-2.</title>
        <authorList>
            <person name="Yulfo-Soto G.E."/>
            <person name="Baruah I.K."/>
            <person name="Amoako-Attah I."/>
            <person name="Bukari Y."/>
            <person name="Meinhardt L.W."/>
            <person name="Bailey B.A."/>
            <person name="Cohen S.P."/>
        </authorList>
    </citation>
    <scope>NUCLEOTIDE SEQUENCE [LARGE SCALE GENOMIC DNA]</scope>
    <source>
        <strain evidence="2 3">MS-2</strain>
    </source>
</reference>
<feature type="domain" description="FIST" evidence="1">
    <location>
        <begin position="77"/>
        <end position="172"/>
    </location>
</feature>
<dbReference type="EMBL" id="JBBXMP010000168">
    <property type="protein sequence ID" value="KAL0060612.1"/>
    <property type="molecule type" value="Genomic_DNA"/>
</dbReference>
<name>A0ABR2ZJI4_9AGAR</name>